<feature type="signal peptide" evidence="1">
    <location>
        <begin position="1"/>
        <end position="20"/>
    </location>
</feature>
<reference evidence="3 4" key="1">
    <citation type="journal article" date="2009" name="PLoS ONE">
        <title>The complete genome of Teredinibacter turnerae T7901: an intracellular endosymbiont of marine wood-boring bivalves (shipworms).</title>
        <authorList>
            <person name="Yang J.C."/>
            <person name="Madupu R."/>
            <person name="Durkin A.S."/>
            <person name="Ekborg N.A."/>
            <person name="Pedamallu C.S."/>
            <person name="Hostetler J.B."/>
            <person name="Radune D."/>
            <person name="Toms B.S."/>
            <person name="Henrissat B."/>
            <person name="Coutinho P.M."/>
            <person name="Schwarz S."/>
            <person name="Field L."/>
            <person name="Trindade-Silva A.E."/>
            <person name="Soares C.A.G."/>
            <person name="Elshahawi S."/>
            <person name="Hanora A."/>
            <person name="Schmidt E.W."/>
            <person name="Haygood M.G."/>
            <person name="Posfai J."/>
            <person name="Benner J."/>
            <person name="Madinger C."/>
            <person name="Nove J."/>
            <person name="Anton B."/>
            <person name="Chaudhary K."/>
            <person name="Foster J."/>
            <person name="Holman A."/>
            <person name="Kumar S."/>
            <person name="Lessard P.A."/>
            <person name="Luyten Y.A."/>
            <person name="Slatko B."/>
            <person name="Wood N."/>
            <person name="Wu B."/>
            <person name="Teplitski M."/>
            <person name="Mougous J.D."/>
            <person name="Ward N."/>
            <person name="Eisen J.A."/>
            <person name="Badger J.H."/>
            <person name="Distel D.L."/>
        </authorList>
    </citation>
    <scope>NUCLEOTIDE SEQUENCE [LARGE SCALE GENOMIC DNA]</scope>
    <source>
        <strain evidence="4">ATCC 39867 / T7901</strain>
    </source>
</reference>
<accession>C5BPS7</accession>
<dbReference type="InterPro" id="IPR025388">
    <property type="entry name" value="Alginate_export_dom"/>
</dbReference>
<evidence type="ECO:0000313" key="4">
    <source>
        <dbReference type="Proteomes" id="UP000009080"/>
    </source>
</evidence>
<evidence type="ECO:0000256" key="1">
    <source>
        <dbReference type="SAM" id="SignalP"/>
    </source>
</evidence>
<keyword evidence="4" id="KW-1185">Reference proteome</keyword>
<dbReference type="OrthoDB" id="9767539at2"/>
<dbReference type="HOGENOM" id="CLU_045097_0_0_6"/>
<dbReference type="Pfam" id="PF13372">
    <property type="entry name" value="Alginate_exp"/>
    <property type="match status" value="1"/>
</dbReference>
<name>C5BPS7_TERTT</name>
<dbReference type="KEGG" id="ttu:TERTU_3180"/>
<keyword evidence="1" id="KW-0732">Signal</keyword>
<dbReference type="SUPFAM" id="SSF56935">
    <property type="entry name" value="Porins"/>
    <property type="match status" value="1"/>
</dbReference>
<dbReference type="eggNOG" id="ENOG502Z7YP">
    <property type="taxonomic scope" value="Bacteria"/>
</dbReference>
<gene>
    <name evidence="3" type="ordered locus">TERTU_3180</name>
</gene>
<evidence type="ECO:0000259" key="2">
    <source>
        <dbReference type="Pfam" id="PF13372"/>
    </source>
</evidence>
<dbReference type="Proteomes" id="UP000009080">
    <property type="component" value="Chromosome"/>
</dbReference>
<sequence length="395" mass="43015">MNSKFTLIAASVIAATGAQATYAESALETLMKESKTGLDLRYRYEFVDQDGIDNSADASTLRTRLTFESGKVGAVSFKLEMDDSRPIGPANYNSTVNGKSDYPVVADPKGTDLNQAFVKVENGGLSVMGGRQRILLDDQRFVGGVGWRQNEQTYDGARLTYKAGGFSLDTSYILNVNRIFGPEGPNADWRGDIGLLNGAYSFNSNHKLTGFYYSLDFEDAIANSSNTLGVRYSGKFGPVNLTASYATQEDTGDNPTDYSADYYLVDVGGALPANFKWNLGYEVLGSDDGTKAFSTPLATLHKFQGWDDKFLNTPNTGIQDTYVGFGGKPGGINFQVTYHTYSSDVGSIDYGTELDAVVAIPVNKQTKVVLKYANYSADDFATDTSKYWAMIQFTL</sequence>
<feature type="domain" description="Alginate export" evidence="2">
    <location>
        <begin position="35"/>
        <end position="283"/>
    </location>
</feature>
<proteinExistence type="predicted"/>
<dbReference type="RefSeq" id="WP_015819008.1">
    <property type="nucleotide sequence ID" value="NC_012997.1"/>
</dbReference>
<evidence type="ECO:0000313" key="3">
    <source>
        <dbReference type="EMBL" id="ACR12895.1"/>
    </source>
</evidence>
<dbReference type="AlphaFoldDB" id="C5BPS7"/>
<organism evidence="3 4">
    <name type="scientific">Teredinibacter turnerae (strain ATCC 39867 / T7901)</name>
    <dbReference type="NCBI Taxonomy" id="377629"/>
    <lineage>
        <taxon>Bacteria</taxon>
        <taxon>Pseudomonadati</taxon>
        <taxon>Pseudomonadota</taxon>
        <taxon>Gammaproteobacteria</taxon>
        <taxon>Cellvibrionales</taxon>
        <taxon>Cellvibrionaceae</taxon>
        <taxon>Teredinibacter</taxon>
    </lineage>
</organism>
<protein>
    <recommendedName>
        <fullName evidence="2">Alginate export domain-containing protein</fullName>
    </recommendedName>
</protein>
<dbReference type="EMBL" id="CP001614">
    <property type="protein sequence ID" value="ACR12895.1"/>
    <property type="molecule type" value="Genomic_DNA"/>
</dbReference>
<feature type="chain" id="PRO_5002948804" description="Alginate export domain-containing protein" evidence="1">
    <location>
        <begin position="21"/>
        <end position="395"/>
    </location>
</feature>
<dbReference type="STRING" id="377629.TERTU_3180"/>